<dbReference type="CDD" id="cd00730">
    <property type="entry name" value="rubredoxin"/>
    <property type="match status" value="1"/>
</dbReference>
<dbReference type="InterPro" id="IPR050526">
    <property type="entry name" value="Rubredoxin_ET"/>
</dbReference>
<sequence>MTQTIRVLAKGGVIAPGDLYKLCQVARESGCETLGLSSRQEVYMRVTAAHFPAGIEGLVKTGLPFDPEPGRKANIVTSYGATGMYPATPWLLAGTYLDILEQFDYQPRLKINLTDPQQPLIPRFSGELNFIASPYPTFWHLYVQLPAFGSHGQLWPAPIGSEDIARLCYAIEQLYCAGGITDLGSLVERVAGQLPDLTTRPVGQPFHVPTLPFPAYEGFHESGAGYWLGIYRRDYAYPLAFVEALCGLALRGKIGKLCLTPWRTFLIKDIRPEHRPHWEKLLGVHHVGIHHAANELNWQLPDLDEAALRLKKRLVRDLEETECNTTGLSFAIGLLPMPVATSVVIEPEPGEAGSFTVRHTADFTRSNTRWRVFARQVSADHLAQTLRELCMHYHTAAPSAQVDPEPDQQDPKPAHADHLLYQCTQCLTVYDPQWGDPGVGVPSGVPFAQLPGDYACSLCEGHKEDFVQVMA</sequence>
<dbReference type="Gene3D" id="2.20.28.10">
    <property type="match status" value="1"/>
</dbReference>
<proteinExistence type="predicted"/>
<dbReference type="Pfam" id="PF00301">
    <property type="entry name" value="Rubredoxin"/>
    <property type="match status" value="1"/>
</dbReference>
<dbReference type="EMBL" id="CADCTQ010000649">
    <property type="protein sequence ID" value="CAA9337938.1"/>
    <property type="molecule type" value="Genomic_DNA"/>
</dbReference>
<dbReference type="PROSITE" id="PS50903">
    <property type="entry name" value="RUBREDOXIN_LIKE"/>
    <property type="match status" value="1"/>
</dbReference>
<dbReference type="InterPro" id="IPR024935">
    <property type="entry name" value="Rubredoxin_dom"/>
</dbReference>
<dbReference type="GO" id="GO:0016491">
    <property type="term" value="F:oxidoreductase activity"/>
    <property type="evidence" value="ECO:0007669"/>
    <property type="project" value="InterPro"/>
</dbReference>
<name>A0A6J4LN26_9SPHI</name>
<organism evidence="7">
    <name type="scientific">uncultured Cytophagales bacterium</name>
    <dbReference type="NCBI Taxonomy" id="158755"/>
    <lineage>
        <taxon>Bacteria</taxon>
        <taxon>Pseudomonadati</taxon>
        <taxon>Bacteroidota</taxon>
        <taxon>Sphingobacteriia</taxon>
        <taxon>Sphingobacteriales</taxon>
        <taxon>environmental samples</taxon>
    </lineage>
</organism>
<keyword evidence="5" id="KW-0408">Iron</keyword>
<dbReference type="SUPFAM" id="SSF55124">
    <property type="entry name" value="Nitrite/Sulfite reductase N-terminal domain-like"/>
    <property type="match status" value="1"/>
</dbReference>
<evidence type="ECO:0000256" key="5">
    <source>
        <dbReference type="ARBA" id="ARBA00023004"/>
    </source>
</evidence>
<keyword evidence="4" id="KW-0249">Electron transport</keyword>
<evidence type="ECO:0000256" key="4">
    <source>
        <dbReference type="ARBA" id="ARBA00022982"/>
    </source>
</evidence>
<evidence type="ECO:0000313" key="7">
    <source>
        <dbReference type="EMBL" id="CAA9337938.1"/>
    </source>
</evidence>
<dbReference type="GO" id="GO:0005506">
    <property type="term" value="F:iron ion binding"/>
    <property type="evidence" value="ECO:0007669"/>
    <property type="project" value="InterPro"/>
</dbReference>
<evidence type="ECO:0000259" key="6">
    <source>
        <dbReference type="PROSITE" id="PS50903"/>
    </source>
</evidence>
<dbReference type="PANTHER" id="PTHR47627">
    <property type="entry name" value="RUBREDOXIN"/>
    <property type="match status" value="1"/>
</dbReference>
<dbReference type="InterPro" id="IPR024934">
    <property type="entry name" value="Rubredoxin-like_dom"/>
</dbReference>
<evidence type="ECO:0000256" key="3">
    <source>
        <dbReference type="ARBA" id="ARBA00022723"/>
    </source>
</evidence>
<evidence type="ECO:0000256" key="1">
    <source>
        <dbReference type="ARBA" id="ARBA00001965"/>
    </source>
</evidence>
<keyword evidence="3" id="KW-0479">Metal-binding</keyword>
<accession>A0A6J4LN26</accession>
<dbReference type="InterPro" id="IPR036136">
    <property type="entry name" value="Nit/Sulf_reduc_fer-like_dom_sf"/>
</dbReference>
<dbReference type="GO" id="GO:0043448">
    <property type="term" value="P:alkane catabolic process"/>
    <property type="evidence" value="ECO:0007669"/>
    <property type="project" value="TreeGrafter"/>
</dbReference>
<evidence type="ECO:0000256" key="2">
    <source>
        <dbReference type="ARBA" id="ARBA00022448"/>
    </source>
</evidence>
<protein>
    <submittedName>
        <fullName evidence="7">Rubredoxin</fullName>
    </submittedName>
</protein>
<comment type="cofactor">
    <cofactor evidence="1">
        <name>Fe(3+)</name>
        <dbReference type="ChEBI" id="CHEBI:29034"/>
    </cofactor>
</comment>
<dbReference type="PANTHER" id="PTHR47627:SF1">
    <property type="entry name" value="RUBREDOXIN-1-RELATED"/>
    <property type="match status" value="1"/>
</dbReference>
<gene>
    <name evidence="7" type="ORF">AVDCRST_MAG56-7752</name>
</gene>
<dbReference type="AlphaFoldDB" id="A0A6J4LN26"/>
<reference evidence="7" key="1">
    <citation type="submission" date="2020-02" db="EMBL/GenBank/DDBJ databases">
        <authorList>
            <person name="Meier V. D."/>
        </authorList>
    </citation>
    <scope>NUCLEOTIDE SEQUENCE</scope>
    <source>
        <strain evidence="7">AVDCRST_MAG56</strain>
    </source>
</reference>
<keyword evidence="2" id="KW-0813">Transport</keyword>
<dbReference type="SUPFAM" id="SSF57802">
    <property type="entry name" value="Rubredoxin-like"/>
    <property type="match status" value="1"/>
</dbReference>
<dbReference type="GO" id="GO:0009055">
    <property type="term" value="F:electron transfer activity"/>
    <property type="evidence" value="ECO:0007669"/>
    <property type="project" value="TreeGrafter"/>
</dbReference>
<feature type="domain" description="Rubredoxin-like" evidence="6">
    <location>
        <begin position="418"/>
        <end position="469"/>
    </location>
</feature>